<dbReference type="AlphaFoldDB" id="A0A163FWR5"/>
<feature type="chain" id="PRO_5039023369" description="YtkA-like domain-containing protein" evidence="1">
    <location>
        <begin position="28"/>
        <end position="158"/>
    </location>
</feature>
<dbReference type="OrthoDB" id="2679563at2"/>
<evidence type="ECO:0000256" key="1">
    <source>
        <dbReference type="SAM" id="SignalP"/>
    </source>
</evidence>
<keyword evidence="4" id="KW-1185">Reference proteome</keyword>
<dbReference type="GeneID" id="97553650"/>
<dbReference type="STRING" id="59843.A3958_03875"/>
<dbReference type="Pfam" id="PF13115">
    <property type="entry name" value="YtkA"/>
    <property type="match status" value="1"/>
</dbReference>
<evidence type="ECO:0000259" key="2">
    <source>
        <dbReference type="Pfam" id="PF13115"/>
    </source>
</evidence>
<sequence length="158" mass="17437">MIVKSRFIMSILLSVLLLSACSAKPDAANRYEKEIPLIAEVNIPDTLSVSQPETIEIILTQGGQRVPDADFVHYELWSHDGSLREPMTDAVEVGEGVYTVTKTFDKEGLYFFKLHCGNNGSIIIPQKPFAVGALSEAELAYLQAETPTFQEGTAEHQH</sequence>
<feature type="domain" description="YtkA-like" evidence="2">
    <location>
        <begin position="40"/>
        <end position="115"/>
    </location>
</feature>
<organism evidence="3 4">
    <name type="scientific">Paenibacillus glucanolyticus</name>
    <dbReference type="NCBI Taxonomy" id="59843"/>
    <lineage>
        <taxon>Bacteria</taxon>
        <taxon>Bacillati</taxon>
        <taxon>Bacillota</taxon>
        <taxon>Bacilli</taxon>
        <taxon>Bacillales</taxon>
        <taxon>Paenibacillaceae</taxon>
        <taxon>Paenibacillus</taxon>
    </lineage>
</organism>
<gene>
    <name evidence="3" type="ORF">AWU65_31630</name>
</gene>
<protein>
    <recommendedName>
        <fullName evidence="2">YtkA-like domain-containing protein</fullName>
    </recommendedName>
</protein>
<dbReference type="PROSITE" id="PS51257">
    <property type="entry name" value="PROKAR_LIPOPROTEIN"/>
    <property type="match status" value="1"/>
</dbReference>
<dbReference type="RefSeq" id="WP_006212366.1">
    <property type="nucleotide sequence ID" value="NZ_CP147845.1"/>
</dbReference>
<keyword evidence="1" id="KW-0732">Signal</keyword>
<evidence type="ECO:0000313" key="3">
    <source>
        <dbReference type="EMBL" id="KZS44600.1"/>
    </source>
</evidence>
<evidence type="ECO:0000313" key="4">
    <source>
        <dbReference type="Proteomes" id="UP000076796"/>
    </source>
</evidence>
<dbReference type="EMBL" id="LWMH01000002">
    <property type="protein sequence ID" value="KZS44600.1"/>
    <property type="molecule type" value="Genomic_DNA"/>
</dbReference>
<dbReference type="InterPro" id="IPR032693">
    <property type="entry name" value="YtkA-like_dom"/>
</dbReference>
<accession>A0A163FWR5</accession>
<comment type="caution">
    <text evidence="3">The sequence shown here is derived from an EMBL/GenBank/DDBJ whole genome shotgun (WGS) entry which is preliminary data.</text>
</comment>
<proteinExistence type="predicted"/>
<reference evidence="3" key="1">
    <citation type="journal article" date="2016" name="Genome Announc.">
        <title>Draft genomes of two strains of Paenibacillus glucanolyticus with capability to degrade lignocellulose.</title>
        <authorList>
            <person name="Mathews S.L."/>
            <person name="Pawlak J."/>
            <person name="Grunden A.M."/>
        </authorList>
    </citation>
    <scope>NUCLEOTIDE SEQUENCE [LARGE SCALE GENOMIC DNA]</scope>
    <source>
        <strain evidence="3">SLM1</strain>
    </source>
</reference>
<feature type="signal peptide" evidence="1">
    <location>
        <begin position="1"/>
        <end position="27"/>
    </location>
</feature>
<name>A0A163FWR5_9BACL</name>
<dbReference type="Proteomes" id="UP000076796">
    <property type="component" value="Unassembled WGS sequence"/>
</dbReference>